<organism evidence="1">
    <name type="scientific">freshwater metagenome</name>
    <dbReference type="NCBI Taxonomy" id="449393"/>
    <lineage>
        <taxon>unclassified sequences</taxon>
        <taxon>metagenomes</taxon>
        <taxon>ecological metagenomes</taxon>
    </lineage>
</organism>
<sequence>MAPSARRIGIATLISLTLCISTLHTAVADDDDSKSKKDSKIEFKNEKEKYEYEENEYKSAIEYREEAREKINRKFKKAIKKALANAKIALASATTAEQKLLIMNKLKNARMAAVAIRDAALAALGSLPIPPVEPKKD</sequence>
<dbReference type="AlphaFoldDB" id="A0A6J6AL19"/>
<protein>
    <submittedName>
        <fullName evidence="1">Unannotated protein</fullName>
    </submittedName>
</protein>
<accession>A0A6J6AL19</accession>
<reference evidence="1" key="1">
    <citation type="submission" date="2020-05" db="EMBL/GenBank/DDBJ databases">
        <authorList>
            <person name="Chiriac C."/>
            <person name="Salcher M."/>
            <person name="Ghai R."/>
            <person name="Kavagutti S V."/>
        </authorList>
    </citation>
    <scope>NUCLEOTIDE SEQUENCE</scope>
</reference>
<name>A0A6J6AL19_9ZZZZ</name>
<gene>
    <name evidence="1" type="ORF">UFOPK4182_00392</name>
</gene>
<dbReference type="EMBL" id="CAEUNI010000028">
    <property type="protein sequence ID" value="CAB4371136.1"/>
    <property type="molecule type" value="Genomic_DNA"/>
</dbReference>
<proteinExistence type="predicted"/>
<evidence type="ECO:0000313" key="1">
    <source>
        <dbReference type="EMBL" id="CAB4371136.1"/>
    </source>
</evidence>